<organism evidence="1 2">
    <name type="scientific">Aequoribacter fuscus</name>
    <dbReference type="NCBI Taxonomy" id="2518989"/>
    <lineage>
        <taxon>Bacteria</taxon>
        <taxon>Pseudomonadati</taxon>
        <taxon>Pseudomonadota</taxon>
        <taxon>Gammaproteobacteria</taxon>
        <taxon>Cellvibrionales</taxon>
        <taxon>Halieaceae</taxon>
        <taxon>Aequoribacter</taxon>
    </lineage>
</organism>
<dbReference type="Proteomes" id="UP000005615">
    <property type="component" value="Unassembled WGS sequence"/>
</dbReference>
<keyword evidence="2" id="KW-1185">Reference proteome</keyword>
<proteinExistence type="predicted"/>
<dbReference type="STRING" id="2518989.IMCC3088_2722"/>
<reference evidence="1 2" key="1">
    <citation type="journal article" date="2011" name="J. Bacteriol.">
        <title>Genome sequence of strain IMCC3088, a proteorhodopsin-containing marine bacterium belonging to the OM60/NOR5 clade.</title>
        <authorList>
            <person name="Jang Y."/>
            <person name="Oh H.M."/>
            <person name="Kang I."/>
            <person name="Lee K."/>
            <person name="Yang S.J."/>
            <person name="Cho J.C."/>
        </authorList>
    </citation>
    <scope>NUCLEOTIDE SEQUENCE [LARGE SCALE GENOMIC DNA]</scope>
    <source>
        <strain evidence="1 2">IMCC3088</strain>
    </source>
</reference>
<accession>F3L4U4</accession>
<evidence type="ECO:0000313" key="1">
    <source>
        <dbReference type="EMBL" id="EGG28636.1"/>
    </source>
</evidence>
<gene>
    <name evidence="1" type="ORF">IMCC3088_2722</name>
</gene>
<protein>
    <submittedName>
        <fullName evidence="1">Uncharacterized protein</fullName>
    </submittedName>
</protein>
<name>F3L4U4_9GAMM</name>
<evidence type="ECO:0000313" key="2">
    <source>
        <dbReference type="Proteomes" id="UP000005615"/>
    </source>
</evidence>
<comment type="caution">
    <text evidence="1">The sequence shown here is derived from an EMBL/GenBank/DDBJ whole genome shotgun (WGS) entry which is preliminary data.</text>
</comment>
<sequence length="42" mass="4322">MSIGGRSAGVVEITAGLDEGQQIVVDGVGLLRMSPARVKPKE</sequence>
<dbReference type="AlphaFoldDB" id="F3L4U4"/>
<dbReference type="EMBL" id="AEIG01000090">
    <property type="protein sequence ID" value="EGG28636.1"/>
    <property type="molecule type" value="Genomic_DNA"/>
</dbReference>
<dbReference type="Gene3D" id="2.40.420.20">
    <property type="match status" value="1"/>
</dbReference>